<dbReference type="PROSITE" id="PS50082">
    <property type="entry name" value="WD_REPEATS_2"/>
    <property type="match status" value="3"/>
</dbReference>
<dbReference type="EMBL" id="JAMYJR010000010">
    <property type="protein sequence ID" value="MCO8271033.1"/>
    <property type="molecule type" value="Genomic_DNA"/>
</dbReference>
<feature type="region of interest" description="Disordered" evidence="4">
    <location>
        <begin position="637"/>
        <end position="659"/>
    </location>
</feature>
<evidence type="ECO:0000259" key="6">
    <source>
        <dbReference type="PROSITE" id="PS50104"/>
    </source>
</evidence>
<dbReference type="PANTHER" id="PTHR19879">
    <property type="entry name" value="TRANSCRIPTION INITIATION FACTOR TFIID"/>
    <property type="match status" value="1"/>
</dbReference>
<dbReference type="Pfam" id="PF07676">
    <property type="entry name" value="PD40"/>
    <property type="match status" value="1"/>
</dbReference>
<evidence type="ECO:0000256" key="1">
    <source>
        <dbReference type="ARBA" id="ARBA00022574"/>
    </source>
</evidence>
<organism evidence="7 8">
    <name type="scientific">Paractinoplanes aksuensis</name>
    <dbReference type="NCBI Taxonomy" id="2939490"/>
    <lineage>
        <taxon>Bacteria</taxon>
        <taxon>Bacillati</taxon>
        <taxon>Actinomycetota</taxon>
        <taxon>Actinomycetes</taxon>
        <taxon>Micromonosporales</taxon>
        <taxon>Micromonosporaceae</taxon>
        <taxon>Paractinoplanes</taxon>
    </lineage>
</organism>
<reference evidence="7 8" key="1">
    <citation type="submission" date="2022-06" db="EMBL/GenBank/DDBJ databases">
        <title>New Species of the Genus Actinoplanes, ActinopZanes ferrugineus.</title>
        <authorList>
            <person name="Ding P."/>
        </authorList>
    </citation>
    <scope>NUCLEOTIDE SEQUENCE [LARGE SCALE GENOMIC DNA]</scope>
    <source>
        <strain evidence="7 8">TRM88003</strain>
    </source>
</reference>
<dbReference type="PANTHER" id="PTHR19879:SF9">
    <property type="entry name" value="TRANSCRIPTION INITIATION FACTOR TFIID SUBUNIT 5"/>
    <property type="match status" value="1"/>
</dbReference>
<evidence type="ECO:0000256" key="3">
    <source>
        <dbReference type="PROSITE-ProRule" id="PRU00221"/>
    </source>
</evidence>
<proteinExistence type="predicted"/>
<comment type="caution">
    <text evidence="7">The sequence shown here is derived from an EMBL/GenBank/DDBJ whole genome shotgun (WGS) entry which is preliminary data.</text>
</comment>
<evidence type="ECO:0000313" key="7">
    <source>
        <dbReference type="EMBL" id="MCO8271033.1"/>
    </source>
</evidence>
<evidence type="ECO:0000256" key="4">
    <source>
        <dbReference type="SAM" id="MobiDB-lite"/>
    </source>
</evidence>
<dbReference type="Pfam" id="PF13676">
    <property type="entry name" value="TIR_2"/>
    <property type="match status" value="1"/>
</dbReference>
<accession>A0ABT1DKK4</accession>
<keyword evidence="8" id="KW-1185">Reference proteome</keyword>
<dbReference type="Proteomes" id="UP001523369">
    <property type="component" value="Unassembled WGS sequence"/>
</dbReference>
<keyword evidence="1 3" id="KW-0853">WD repeat</keyword>
<dbReference type="InterPro" id="IPR001680">
    <property type="entry name" value="WD40_rpt"/>
</dbReference>
<evidence type="ECO:0000256" key="2">
    <source>
        <dbReference type="ARBA" id="ARBA00022737"/>
    </source>
</evidence>
<dbReference type="SMART" id="SM00255">
    <property type="entry name" value="TIR"/>
    <property type="match status" value="1"/>
</dbReference>
<protein>
    <submittedName>
        <fullName evidence="7">TIR domain-containing protein</fullName>
    </submittedName>
</protein>
<evidence type="ECO:0000256" key="5">
    <source>
        <dbReference type="SAM" id="Phobius"/>
    </source>
</evidence>
<keyword evidence="5" id="KW-0472">Membrane</keyword>
<dbReference type="PROSITE" id="PS50294">
    <property type="entry name" value="WD_REPEATS_REGION"/>
    <property type="match status" value="2"/>
</dbReference>
<feature type="region of interest" description="Disordered" evidence="4">
    <location>
        <begin position="1"/>
        <end position="30"/>
    </location>
</feature>
<feature type="repeat" description="WD" evidence="3">
    <location>
        <begin position="316"/>
        <end position="348"/>
    </location>
</feature>
<dbReference type="RefSeq" id="WP_253237167.1">
    <property type="nucleotide sequence ID" value="NZ_JAMYJR010000010.1"/>
</dbReference>
<dbReference type="InterPro" id="IPR036322">
    <property type="entry name" value="WD40_repeat_dom_sf"/>
</dbReference>
<feature type="domain" description="TIR" evidence="6">
    <location>
        <begin position="34"/>
        <end position="157"/>
    </location>
</feature>
<feature type="repeat" description="WD" evidence="3">
    <location>
        <begin position="606"/>
        <end position="646"/>
    </location>
</feature>
<gene>
    <name evidence="7" type="ORF">M1L60_10555</name>
</gene>
<name>A0ABT1DKK4_9ACTN</name>
<feature type="repeat" description="WD" evidence="3">
    <location>
        <begin position="934"/>
        <end position="965"/>
    </location>
</feature>
<dbReference type="InterPro" id="IPR019775">
    <property type="entry name" value="WD40_repeat_CS"/>
</dbReference>
<dbReference type="Gene3D" id="3.40.50.10140">
    <property type="entry name" value="Toll/interleukin-1 receptor homology (TIR) domain"/>
    <property type="match status" value="1"/>
</dbReference>
<dbReference type="SUPFAM" id="SSF50978">
    <property type="entry name" value="WD40 repeat-like"/>
    <property type="match status" value="2"/>
</dbReference>
<dbReference type="Pfam" id="PF00400">
    <property type="entry name" value="WD40"/>
    <property type="match status" value="3"/>
</dbReference>
<dbReference type="Gene3D" id="2.130.10.10">
    <property type="entry name" value="YVTN repeat-like/Quinoprotein amine dehydrogenase"/>
    <property type="match status" value="4"/>
</dbReference>
<dbReference type="InterPro" id="IPR015943">
    <property type="entry name" value="WD40/YVTN_repeat-like_dom_sf"/>
</dbReference>
<keyword evidence="5" id="KW-0812">Transmembrane</keyword>
<dbReference type="InterPro" id="IPR035897">
    <property type="entry name" value="Toll_tir_struct_dom_sf"/>
</dbReference>
<dbReference type="InterPro" id="IPR000157">
    <property type="entry name" value="TIR_dom"/>
</dbReference>
<dbReference type="SMART" id="SM00320">
    <property type="entry name" value="WD40"/>
    <property type="match status" value="6"/>
</dbReference>
<evidence type="ECO:0000313" key="8">
    <source>
        <dbReference type="Proteomes" id="UP001523369"/>
    </source>
</evidence>
<feature type="transmembrane region" description="Helical" evidence="5">
    <location>
        <begin position="222"/>
        <end position="243"/>
    </location>
</feature>
<sequence length="1037" mass="111787">MLPSSPRPRSSSDRGAGPVPARPEGNGRAEERDHRYDAFLSYSRDASQDLATRLQRWLERFATPWYRPRSLRIFRDYTSLAASDSLSQGLRDAIADSRNFILLASPQAAASKWVDQEVRWWAENRSSANFYIVLASGSLVWRDEDADWDWKRTDALPPSAGALFEREPLWVDLSQAEPHREPDNALLNLVAQVAAPLRGADKDTLFGEHLDLHRRAQRQRRGAVFTLVVLLVAALIATVAAVGQTRIARNERDTAQQERDTAVSRLLSLKSQDLARSDPQTAARLLIAANRLGGRNDQTRVALANLMLNSPWAATAAAHDTAVSAIAVRPDGTTVTSLGQDRTITSWNGISPPARSALPGPGSLDTAVMALAPNALAAATIDGRSTTGANEVTSTYAGLEPINVWDLDDGTATGRSTIVPLIRNEGFAPVLAFSPDARRLAVGEGRTVSIWALPREGEPTLEGRLQAPKMPDSASSGVAAEARALVFSPDGSRLAFLSDGNLSLWNVPGRTLLDSIINVPLHPPLQFSSDGRLLAVGGEGTRGSTISVAVSDRGRLEADWDHAIELAGAVAFRPNSKSLALGDNRGRIRRWPESAETWPGAIVQDMSAGSSSVTALNYLPDGRLVSGSADGEVTLWETPGGRYRPTRVPTPAPGGKKPDRVVFSAELTTMATTTGDWTTFWNVAGRRPPRKINTVRGINPVFLTERRVFTTTPTVDGTTAGQVLLSEISDVGRPRSTALPMWGYPAPIGDTGLLLVNSAGADEADSTAQIWRLPIGELPSALVAELPAYADVLNDRLVLSHGEDPKLWDLPSRPGADVRPHPYDLPEDSDVVSWHSPDGRAVVVGYFDDDLGPTELWDLADPARVMVSATLPGTIDRGLWSATFSQDSKLLVTGLGVGSLALWDLADPRHPVKLSETTSQTDGEGRLREIGPPLVLSPDGRSLVSGEDDGVMTLWDVSDPRSPARVTTFPVPYGEVPEVRFSPDGDVVVLGEALWRIEDLNRLRAGALEQACTRTGGGLTEAEWQLYAPGIAYRETC</sequence>
<keyword evidence="2" id="KW-0677">Repeat</keyword>
<dbReference type="PROSITE" id="PS50104">
    <property type="entry name" value="TIR"/>
    <property type="match status" value="1"/>
</dbReference>
<dbReference type="InterPro" id="IPR011659">
    <property type="entry name" value="WD40"/>
</dbReference>
<keyword evidence="5" id="KW-1133">Transmembrane helix</keyword>
<dbReference type="SUPFAM" id="SSF52200">
    <property type="entry name" value="Toll/Interleukin receptor TIR domain"/>
    <property type="match status" value="1"/>
</dbReference>
<dbReference type="PROSITE" id="PS00678">
    <property type="entry name" value="WD_REPEATS_1"/>
    <property type="match status" value="1"/>
</dbReference>